<accession>A0A919JBX2</accession>
<dbReference type="SUPFAM" id="SSF55729">
    <property type="entry name" value="Acyl-CoA N-acyltransferases (Nat)"/>
    <property type="match status" value="1"/>
</dbReference>
<gene>
    <name evidence="1" type="ORF">Afe05nite_83190</name>
</gene>
<evidence type="ECO:0000313" key="2">
    <source>
        <dbReference type="Proteomes" id="UP000598174"/>
    </source>
</evidence>
<sequence length="209" mass="23986">MTVADARNMRPPGSRDHSARVIRISSPGFCPAWIGGGGGEVRKRPVTLLLFTELYFVDVLRPAAYAERDLILPWRNHPSVRAISLTTHEIRPEEHAAWWEKNWTNVLIYEDEGTPAGVVIFNGETWSFYLDSEGLGRRMLPAWMRLEKEAIEYAFGTLGLQRLDGETLEENKQVLALHRRFGFRETRRYERSVDGIMKTVVVTERGKDD</sequence>
<dbReference type="EMBL" id="BOMM01000088">
    <property type="protein sequence ID" value="GIE16479.1"/>
    <property type="molecule type" value="Genomic_DNA"/>
</dbReference>
<evidence type="ECO:0008006" key="3">
    <source>
        <dbReference type="Google" id="ProtNLM"/>
    </source>
</evidence>
<dbReference type="Proteomes" id="UP000598174">
    <property type="component" value="Unassembled WGS sequence"/>
</dbReference>
<reference evidence="1" key="1">
    <citation type="submission" date="2021-01" db="EMBL/GenBank/DDBJ databases">
        <title>Whole genome shotgun sequence of Actinoplanes ferrugineus NBRC 15555.</title>
        <authorList>
            <person name="Komaki H."/>
            <person name="Tamura T."/>
        </authorList>
    </citation>
    <scope>NUCLEOTIDE SEQUENCE</scope>
    <source>
        <strain evidence="1">NBRC 15555</strain>
    </source>
</reference>
<evidence type="ECO:0000313" key="1">
    <source>
        <dbReference type="EMBL" id="GIE16479.1"/>
    </source>
</evidence>
<name>A0A919JBX2_9ACTN</name>
<comment type="caution">
    <text evidence="1">The sequence shown here is derived from an EMBL/GenBank/DDBJ whole genome shotgun (WGS) entry which is preliminary data.</text>
</comment>
<dbReference type="AlphaFoldDB" id="A0A919JBX2"/>
<protein>
    <recommendedName>
        <fullName evidence="3">RimJ/RimL family protein N-acetyltransferase</fullName>
    </recommendedName>
</protein>
<dbReference type="InterPro" id="IPR016181">
    <property type="entry name" value="Acyl_CoA_acyltransferase"/>
</dbReference>
<dbReference type="Gene3D" id="3.40.630.30">
    <property type="match status" value="1"/>
</dbReference>
<keyword evidence="2" id="KW-1185">Reference proteome</keyword>
<proteinExistence type="predicted"/>
<organism evidence="1 2">
    <name type="scientific">Paractinoplanes ferrugineus</name>
    <dbReference type="NCBI Taxonomy" id="113564"/>
    <lineage>
        <taxon>Bacteria</taxon>
        <taxon>Bacillati</taxon>
        <taxon>Actinomycetota</taxon>
        <taxon>Actinomycetes</taxon>
        <taxon>Micromonosporales</taxon>
        <taxon>Micromonosporaceae</taxon>
        <taxon>Paractinoplanes</taxon>
    </lineage>
</organism>